<dbReference type="Pfam" id="PF04445">
    <property type="entry name" value="SAM_MT"/>
    <property type="match status" value="1"/>
</dbReference>
<gene>
    <name evidence="1" type="ORF">GJ688_03010</name>
</gene>
<protein>
    <recommendedName>
        <fullName evidence="3">SAM-dependent methyltransferase</fullName>
    </recommendedName>
</protein>
<evidence type="ECO:0000313" key="1">
    <source>
        <dbReference type="EMBL" id="MTV47952.1"/>
    </source>
</evidence>
<dbReference type="PANTHER" id="PTHR36112">
    <property type="entry name" value="RIBOSOMAL RNA SMALL SUBUNIT METHYLTRANSFERASE J"/>
    <property type="match status" value="1"/>
</dbReference>
<dbReference type="SUPFAM" id="SSF53335">
    <property type="entry name" value="S-adenosyl-L-methionine-dependent methyltransferases"/>
    <property type="match status" value="1"/>
</dbReference>
<keyword evidence="2" id="KW-1185">Reference proteome</keyword>
<dbReference type="InterPro" id="IPR029063">
    <property type="entry name" value="SAM-dependent_MTases_sf"/>
</dbReference>
<dbReference type="GO" id="GO:0008990">
    <property type="term" value="F:rRNA (guanine-N2-)-methyltransferase activity"/>
    <property type="evidence" value="ECO:0007669"/>
    <property type="project" value="InterPro"/>
</dbReference>
<comment type="caution">
    <text evidence="1">The sequence shown here is derived from an EMBL/GenBank/DDBJ whole genome shotgun (WGS) entry which is preliminary data.</text>
</comment>
<dbReference type="InterPro" id="IPR007536">
    <property type="entry name" value="16SrRNA_methylTrfase_J"/>
</dbReference>
<dbReference type="AlphaFoldDB" id="A0A6I3SGK4"/>
<evidence type="ECO:0000313" key="2">
    <source>
        <dbReference type="Proteomes" id="UP000430670"/>
    </source>
</evidence>
<accession>A0A6I3SGK4</accession>
<sequence>MSPLLGVDVLVIVTTALEASGELIERAKAIAAQLEAPFALREQKSLDTLRREYDRDQFLIVKKNRLVLRMGDEEFFFHPNMAVHRVRALKRRQAVPLVEALDIRSGDYILDCTIGLGSDAIVAACAAGTTGKVTGIEHSSLIALIVREGLRSTKEKLEPDVIAAMGRIEVVQGDHRHILREFPDNSFDSVYFDPMFRNPQKNSDGIAGIRSLADLKPLEPAVIEEACRVARRRVVMKERSNSDEWYRLQPDQVLAGKYASVGYGIWYVGGEDRG</sequence>
<evidence type="ECO:0008006" key="3">
    <source>
        <dbReference type="Google" id="ProtNLM"/>
    </source>
</evidence>
<dbReference type="EMBL" id="WNKU01000002">
    <property type="protein sequence ID" value="MTV47952.1"/>
    <property type="molecule type" value="Genomic_DNA"/>
</dbReference>
<dbReference type="Proteomes" id="UP000430670">
    <property type="component" value="Unassembled WGS sequence"/>
</dbReference>
<reference evidence="1 2" key="1">
    <citation type="submission" date="2019-11" db="EMBL/GenBank/DDBJ databases">
        <title>Whole-genome sequence of a the green, strictly anaerobic photosynthetic bacterium Heliobacillus mobilis DSM 6151.</title>
        <authorList>
            <person name="Kyndt J.A."/>
            <person name="Meyer T.E."/>
        </authorList>
    </citation>
    <scope>NUCLEOTIDE SEQUENCE [LARGE SCALE GENOMIC DNA]</scope>
    <source>
        <strain evidence="1 2">DSM 6151</strain>
    </source>
</reference>
<dbReference type="Gene3D" id="3.40.50.150">
    <property type="entry name" value="Vaccinia Virus protein VP39"/>
    <property type="match status" value="1"/>
</dbReference>
<proteinExistence type="predicted"/>
<organism evidence="1 2">
    <name type="scientific">Heliobacterium mobile</name>
    <name type="common">Heliobacillus mobilis</name>
    <dbReference type="NCBI Taxonomy" id="28064"/>
    <lineage>
        <taxon>Bacteria</taxon>
        <taxon>Bacillati</taxon>
        <taxon>Bacillota</taxon>
        <taxon>Clostridia</taxon>
        <taxon>Eubacteriales</taxon>
        <taxon>Heliobacteriaceae</taxon>
        <taxon>Heliobacterium</taxon>
    </lineage>
</organism>
<name>A0A6I3SGK4_HELMO</name>
<dbReference type="PANTHER" id="PTHR36112:SF1">
    <property type="entry name" value="RIBOSOMAL RNA SMALL SUBUNIT METHYLTRANSFERASE J"/>
    <property type="match status" value="1"/>
</dbReference>